<dbReference type="InterPro" id="IPR050951">
    <property type="entry name" value="Retrovirus_Pol_polyprotein"/>
</dbReference>
<dbReference type="AlphaFoldDB" id="A0AAV3QZM0"/>
<organism evidence="2 3">
    <name type="scientific">Lithospermum erythrorhizon</name>
    <name type="common">Purple gromwell</name>
    <name type="synonym">Lithospermum officinale var. erythrorhizon</name>
    <dbReference type="NCBI Taxonomy" id="34254"/>
    <lineage>
        <taxon>Eukaryota</taxon>
        <taxon>Viridiplantae</taxon>
        <taxon>Streptophyta</taxon>
        <taxon>Embryophyta</taxon>
        <taxon>Tracheophyta</taxon>
        <taxon>Spermatophyta</taxon>
        <taxon>Magnoliopsida</taxon>
        <taxon>eudicotyledons</taxon>
        <taxon>Gunneridae</taxon>
        <taxon>Pentapetalae</taxon>
        <taxon>asterids</taxon>
        <taxon>lamiids</taxon>
        <taxon>Boraginales</taxon>
        <taxon>Boraginaceae</taxon>
        <taxon>Boraginoideae</taxon>
        <taxon>Lithospermeae</taxon>
        <taxon>Lithospermum</taxon>
    </lineage>
</organism>
<evidence type="ECO:0000259" key="1">
    <source>
        <dbReference type="PROSITE" id="PS50994"/>
    </source>
</evidence>
<keyword evidence="3" id="KW-1185">Reference proteome</keyword>
<feature type="domain" description="Integrase catalytic" evidence="1">
    <location>
        <begin position="52"/>
        <end position="126"/>
    </location>
</feature>
<name>A0AAV3QZM0_LITER</name>
<dbReference type="InterPro" id="IPR012337">
    <property type="entry name" value="RNaseH-like_sf"/>
</dbReference>
<dbReference type="PROSITE" id="PS50994">
    <property type="entry name" value="INTEGRASE"/>
    <property type="match status" value="1"/>
</dbReference>
<accession>A0AAV3QZM0</accession>
<reference evidence="2 3" key="1">
    <citation type="submission" date="2024-01" db="EMBL/GenBank/DDBJ databases">
        <title>The complete chloroplast genome sequence of Lithospermum erythrorhizon: insights into the phylogenetic relationship among Boraginaceae species and the maternal lineages of purple gromwells.</title>
        <authorList>
            <person name="Okada T."/>
            <person name="Watanabe K."/>
        </authorList>
    </citation>
    <scope>NUCLEOTIDE SEQUENCE [LARGE SCALE GENOMIC DNA]</scope>
</reference>
<gene>
    <name evidence="2" type="ORF">LIER_22435</name>
</gene>
<comment type="caution">
    <text evidence="2">The sequence shown here is derived from an EMBL/GenBank/DDBJ whole genome shotgun (WGS) entry which is preliminary data.</text>
</comment>
<dbReference type="Gene3D" id="3.30.420.10">
    <property type="entry name" value="Ribonuclease H-like superfamily/Ribonuclease H"/>
    <property type="match status" value="1"/>
</dbReference>
<dbReference type="Proteomes" id="UP001454036">
    <property type="component" value="Unassembled WGS sequence"/>
</dbReference>
<evidence type="ECO:0000313" key="3">
    <source>
        <dbReference type="Proteomes" id="UP001454036"/>
    </source>
</evidence>
<dbReference type="InterPro" id="IPR036397">
    <property type="entry name" value="RNaseH_sf"/>
</dbReference>
<proteinExistence type="predicted"/>
<dbReference type="PANTHER" id="PTHR37984:SF5">
    <property type="entry name" value="PROTEIN NYNRIN-LIKE"/>
    <property type="match status" value="1"/>
</dbReference>
<evidence type="ECO:0000313" key="2">
    <source>
        <dbReference type="EMBL" id="GAA0167517.1"/>
    </source>
</evidence>
<dbReference type="GO" id="GO:0015074">
    <property type="term" value="P:DNA integration"/>
    <property type="evidence" value="ECO:0007669"/>
    <property type="project" value="InterPro"/>
</dbReference>
<dbReference type="PANTHER" id="PTHR37984">
    <property type="entry name" value="PROTEIN CBG26694"/>
    <property type="match status" value="1"/>
</dbReference>
<dbReference type="SUPFAM" id="SSF53098">
    <property type="entry name" value="Ribonuclease H-like"/>
    <property type="match status" value="1"/>
</dbReference>
<dbReference type="Pfam" id="PF00665">
    <property type="entry name" value="rve"/>
    <property type="match status" value="1"/>
</dbReference>
<protein>
    <recommendedName>
        <fullName evidence="1">Integrase catalytic domain-containing protein</fullName>
    </recommendedName>
</protein>
<sequence>MEEEEDWRSPIARFILTGELPNDWVGVLEKCDSCQKMQEVPHQPVIEITPVRCPVPFAMWGIDLVGQFLKPPVKYKDAIVAIDYFSKWVKAMPMKNTRAKDVEEFIWKNIITRFGIPKEIVSDNGP</sequence>
<dbReference type="InterPro" id="IPR001584">
    <property type="entry name" value="Integrase_cat-core"/>
</dbReference>
<dbReference type="EMBL" id="BAABME010006126">
    <property type="protein sequence ID" value="GAA0167517.1"/>
    <property type="molecule type" value="Genomic_DNA"/>
</dbReference>
<dbReference type="GO" id="GO:0003676">
    <property type="term" value="F:nucleic acid binding"/>
    <property type="evidence" value="ECO:0007669"/>
    <property type="project" value="InterPro"/>
</dbReference>